<dbReference type="Proteomes" id="UP000485058">
    <property type="component" value="Unassembled WGS sequence"/>
</dbReference>
<dbReference type="PANTHER" id="PTHR35482:SF1">
    <property type="entry name" value="CYTOCHROME C OXIDASE SUBUNIT"/>
    <property type="match status" value="1"/>
</dbReference>
<keyword evidence="1" id="KW-0472">Membrane</keyword>
<evidence type="ECO:0000313" key="3">
    <source>
        <dbReference type="Proteomes" id="UP000485058"/>
    </source>
</evidence>
<dbReference type="AlphaFoldDB" id="A0A699Z8N9"/>
<name>A0A699Z8N9_HAELA</name>
<feature type="transmembrane region" description="Helical" evidence="1">
    <location>
        <begin position="102"/>
        <end position="122"/>
    </location>
</feature>
<evidence type="ECO:0000256" key="1">
    <source>
        <dbReference type="SAM" id="Phobius"/>
    </source>
</evidence>
<accession>A0A699Z8N9</accession>
<keyword evidence="1" id="KW-0812">Transmembrane</keyword>
<dbReference type="EMBL" id="BLLF01000447">
    <property type="protein sequence ID" value="GFH11902.1"/>
    <property type="molecule type" value="Genomic_DNA"/>
</dbReference>
<protein>
    <submittedName>
        <fullName evidence="2">Uncharacterized protein</fullName>
    </submittedName>
</protein>
<proteinExistence type="predicted"/>
<evidence type="ECO:0000313" key="2">
    <source>
        <dbReference type="EMBL" id="GFH11902.1"/>
    </source>
</evidence>
<gene>
    <name evidence="2" type="ORF">HaLaN_07482</name>
</gene>
<reference evidence="2 3" key="1">
    <citation type="submission" date="2020-02" db="EMBL/GenBank/DDBJ databases">
        <title>Draft genome sequence of Haematococcus lacustris strain NIES-144.</title>
        <authorList>
            <person name="Morimoto D."/>
            <person name="Nakagawa S."/>
            <person name="Yoshida T."/>
            <person name="Sawayama S."/>
        </authorList>
    </citation>
    <scope>NUCLEOTIDE SEQUENCE [LARGE SCALE GENOMIC DNA]</scope>
    <source>
        <strain evidence="2 3">NIES-144</strain>
    </source>
</reference>
<keyword evidence="3" id="KW-1185">Reference proteome</keyword>
<comment type="caution">
    <text evidence="2">The sequence shown here is derived from an EMBL/GenBank/DDBJ whole genome shotgun (WGS) entry which is preliminary data.</text>
</comment>
<dbReference type="PANTHER" id="PTHR35482">
    <property type="entry name" value="CYTOCHROME C OXIDASE SUBUNIT"/>
    <property type="match status" value="1"/>
</dbReference>
<organism evidence="2 3">
    <name type="scientific">Haematococcus lacustris</name>
    <name type="common">Green alga</name>
    <name type="synonym">Haematococcus pluvialis</name>
    <dbReference type="NCBI Taxonomy" id="44745"/>
    <lineage>
        <taxon>Eukaryota</taxon>
        <taxon>Viridiplantae</taxon>
        <taxon>Chlorophyta</taxon>
        <taxon>core chlorophytes</taxon>
        <taxon>Chlorophyceae</taxon>
        <taxon>CS clade</taxon>
        <taxon>Chlamydomonadales</taxon>
        <taxon>Haematococcaceae</taxon>
        <taxon>Haematococcus</taxon>
    </lineage>
</organism>
<keyword evidence="1" id="KW-1133">Transmembrane helix</keyword>
<sequence length="125" mass="13540">MQSRVGGLAGMQAAIILDSQGLSEPAQKLYRQLQGHAVASVSRKAKQMLFGFKAAVFLKADQITYAPRKEEYARFFRPLVDRNKIWVASEADRLADEKSARAAALVAVAVLLGPLGLMAALVTSH</sequence>